<dbReference type="GO" id="GO:0051209">
    <property type="term" value="P:release of sequestered calcium ion into cytosol"/>
    <property type="evidence" value="ECO:0007669"/>
    <property type="project" value="UniProtKB-UniRule"/>
</dbReference>
<dbReference type="Pfam" id="PF00520">
    <property type="entry name" value="Ion_trans"/>
    <property type="match status" value="1"/>
</dbReference>
<keyword evidence="6 13" id="KW-0256">Endoplasmic reticulum</keyword>
<dbReference type="InterPro" id="IPR015925">
    <property type="entry name" value="Ryanodine_IP3_receptor"/>
</dbReference>
<dbReference type="InterPro" id="IPR000699">
    <property type="entry name" value="RIH_dom"/>
</dbReference>
<keyword evidence="13" id="KW-0106">Calcium</keyword>
<evidence type="ECO:0000256" key="2">
    <source>
        <dbReference type="ARBA" id="ARBA00009453"/>
    </source>
</evidence>
<comment type="caution">
    <text evidence="16">The sequence shown here is derived from an EMBL/GenBank/DDBJ whole genome shotgun (WGS) entry which is preliminary data.</text>
</comment>
<dbReference type="FunFam" id="1.25.10.30:FF:000003">
    <property type="entry name" value="Protein CBR-ITR-1, isoform a"/>
    <property type="match status" value="1"/>
</dbReference>
<evidence type="ECO:0000259" key="15">
    <source>
        <dbReference type="PROSITE" id="PS50919"/>
    </source>
</evidence>
<dbReference type="GO" id="GO:0005789">
    <property type="term" value="C:endoplasmic reticulum membrane"/>
    <property type="evidence" value="ECO:0007669"/>
    <property type="project" value="UniProtKB-SubCell"/>
</dbReference>
<keyword evidence="11 13" id="KW-1071">Ligand-gated ion channel</keyword>
<keyword evidence="7 13" id="KW-1133">Transmembrane helix</keyword>
<proteinExistence type="inferred from homology"/>
<feature type="transmembrane region" description="Helical" evidence="13">
    <location>
        <begin position="2509"/>
        <end position="2537"/>
    </location>
</feature>
<feature type="transmembrane region" description="Helical" evidence="13">
    <location>
        <begin position="2618"/>
        <end position="2643"/>
    </location>
</feature>
<evidence type="ECO:0000256" key="11">
    <source>
        <dbReference type="ARBA" id="ARBA00023286"/>
    </source>
</evidence>
<accession>A0AA36GZ85</accession>
<dbReference type="Proteomes" id="UP001176961">
    <property type="component" value="Unassembled WGS sequence"/>
</dbReference>
<dbReference type="InterPro" id="IPR000493">
    <property type="entry name" value="InsP3_rcpt"/>
</dbReference>
<dbReference type="GO" id="GO:0005509">
    <property type="term" value="F:calcium ion binding"/>
    <property type="evidence" value="ECO:0007669"/>
    <property type="project" value="TreeGrafter"/>
</dbReference>
<keyword evidence="13" id="KW-0107">Calcium channel</keyword>
<dbReference type="GO" id="GO:0016529">
    <property type="term" value="C:sarcoplasmic reticulum"/>
    <property type="evidence" value="ECO:0007669"/>
    <property type="project" value="TreeGrafter"/>
</dbReference>
<feature type="transmembrane region" description="Helical" evidence="13">
    <location>
        <begin position="2576"/>
        <end position="2598"/>
    </location>
</feature>
<keyword evidence="17" id="KW-1185">Reference proteome</keyword>
<dbReference type="Gene3D" id="1.10.287.70">
    <property type="match status" value="1"/>
</dbReference>
<keyword evidence="9 13" id="KW-0472">Membrane</keyword>
<dbReference type="PANTHER" id="PTHR13715:SF102">
    <property type="entry name" value="INOSITOL 1,4,5-TRISPHOSPHATE RECEPTOR"/>
    <property type="match status" value="1"/>
</dbReference>
<dbReference type="Gene3D" id="2.80.10.50">
    <property type="match status" value="2"/>
</dbReference>
<dbReference type="InterPro" id="IPR005821">
    <property type="entry name" value="Ion_trans_dom"/>
</dbReference>
<evidence type="ECO:0000256" key="1">
    <source>
        <dbReference type="ARBA" id="ARBA00004477"/>
    </source>
</evidence>
<keyword evidence="12 13" id="KW-0407">Ion channel</keyword>
<evidence type="ECO:0000256" key="3">
    <source>
        <dbReference type="ARBA" id="ARBA00022448"/>
    </source>
</evidence>
<dbReference type="InterPro" id="IPR035910">
    <property type="entry name" value="RyR/IP3R_RIH_dom_sf"/>
</dbReference>
<evidence type="ECO:0000313" key="16">
    <source>
        <dbReference type="EMBL" id="CAJ0601111.1"/>
    </source>
</evidence>
<dbReference type="Gene3D" id="1.25.10.30">
    <property type="entry name" value="IP3 receptor type 1 binding core, RIH domain"/>
    <property type="match status" value="1"/>
</dbReference>
<keyword evidence="4 13" id="KW-0812">Transmembrane</keyword>
<keyword evidence="13" id="KW-0109">Calcium transport</keyword>
<comment type="function">
    <text evidence="13">Receptor for inositol 1,4,5-trisphosphate, a second messenger that mediates the release of intracellular calcium.</text>
</comment>
<dbReference type="InterPro" id="IPR013662">
    <property type="entry name" value="RIH_assoc-dom"/>
</dbReference>
<dbReference type="InterPro" id="IPR014821">
    <property type="entry name" value="Ins145_P3_rcpt"/>
</dbReference>
<feature type="region of interest" description="Disordered" evidence="14">
    <location>
        <begin position="1957"/>
        <end position="1976"/>
    </location>
</feature>
<keyword evidence="8 13" id="KW-0406">Ion transport</keyword>
<evidence type="ECO:0000256" key="13">
    <source>
        <dbReference type="RuleBase" id="RU368044"/>
    </source>
</evidence>
<feature type="transmembrane region" description="Helical" evidence="13">
    <location>
        <begin position="2737"/>
        <end position="2760"/>
    </location>
</feature>
<dbReference type="EMBL" id="CATQJL010000305">
    <property type="protein sequence ID" value="CAJ0601111.1"/>
    <property type="molecule type" value="Genomic_DNA"/>
</dbReference>
<dbReference type="GO" id="GO:0005220">
    <property type="term" value="F:inositol 1,4,5-trisphosphate-gated calcium channel activity"/>
    <property type="evidence" value="ECO:0007669"/>
    <property type="project" value="UniProtKB-UniRule"/>
</dbReference>
<dbReference type="SMART" id="SM00472">
    <property type="entry name" value="MIR"/>
    <property type="match status" value="3"/>
</dbReference>
<feature type="transmembrane region" description="Helical" evidence="13">
    <location>
        <begin position="2446"/>
        <end position="2468"/>
    </location>
</feature>
<gene>
    <name evidence="16" type="ORF">CYNAS_LOCUS13094</name>
</gene>
<dbReference type="SUPFAM" id="SSF100909">
    <property type="entry name" value="IP3 receptor type 1 binding core, domain 2"/>
    <property type="match status" value="2"/>
</dbReference>
<evidence type="ECO:0000313" key="17">
    <source>
        <dbReference type="Proteomes" id="UP001176961"/>
    </source>
</evidence>
<sequence>MSFPIFRKTSMGMSMDSGNTSFLHFGDIISFYTEENSDLRGFLSTLGLVDDRCIVELQDGRPESPPKKFRDCLFKVCPVNRYAAQKQFWTEQKRFFSGESTFDDDMMHKLRIAAEKEKEQNELEFRKTQGNVIQYGTTVQLLHVKSDKYITVQKNSPAKCERNAMKVYLDRAGNEGSWFIIEPAYKHFVIGDSVAAGNKVSLIPYCVNNQPSAGHVKHQLHLSHCLLKDHQTAAEVNCLNETTEWQVYMFLLFNENQPDIVKSGDVVRLFHADQQTFLTLDAVPKTCPPQDVVFLRMTNRPSAADATSSRALWEVQVVQKDAYRGGAAKWREYYRFKHLATDMYLTVVPASSPLKPAANGRRASLMHMKTKAEFLAPPTLYADGPESTEESTWSTYYLVPVKSDFPESDKKLLFCLDPGTMPKNKDVPTKSYVRLQHEATSTWVHATNPSDKQNLYYSSKNEKGWVRVICENTRVDKETFALLPVSPNEVRDLDFANDACRALRDFIRHIKSGDPVTKESINVTIQLLVECIYFVTNTSNHMMDPLQINDFAPSRDRQKLLREQEVLDQIFQLLKAPFMPRQGVTEIGPLLSSPSNLSEQRNEVFKTMFQLCYSLLRYSQVSYRKNQEFLAEKFGQIQEQIGFDLLAEDTMTAVLHNNPKLLEKYVKTPHIERFVELVRNNRLGKFLDYLADLCVCRGEANKKVQELICNSVLSEKHRDIFMETKLIDDEVHIGWIGQTPRRLVDVAEAATYSTSESEFLDYYRHQLDLLAQMCQEQQYLAIDPPPERKLMNISQQLPAELVLKCMSDGRLPCEVRASFTRLMLHLHVVRGSPLSAIRHARLWADIPNEVRVQSYKTTSVEGYSDGGRARVGEQFANDVLNTVESYLASLIERHSSGPVLKEDSTSVPTNKLTHEMVTLAKALAQFGYYTFDNLLTLTENLLNIVDNSPHSAQTARTVSHGMTMIHRVTQSMIGGRSMLLDGPAKSTEKSSIEDTVKTKESKQLLVKTKLIVAEILQFVMDVRRDYRITMALSWFKRNFPCDEHGVLNQTANINERMAHELYEAIYQSSGHELHLDGGDGQLLLAILMQMTMSDYPPLTSIALKVLFRHFTQYQELLEDLKQVQLLVSSDDVENYRQVDRDLFILKNLTEKSELWVHGDRHHSVEGKDHDKDDKTLLSLDRIVGFFQRSRDWKEKAHDLASTKSDFEEHELNTPKAFATDESLKAVVDIIDEHYPSSRRECLKLLNQLLISEDRNLAAAALQELSDRTPLIAYPLIRQILVRLKKLCYKKDRWNESRPDSMNQQLLKNMRVYEVVLEFLSIPYDKKNDAEMPKLITLSHEFLRSFCKGNKENQSRLHKFISIEKDAKEGMLRVETVEEAATLVAIFRHNRELASNVSEDLIAHIVNLIEHKSRNAVFLELLQSLVCIHDKEVEATQDKVATEICTASDEVRSLYVDNASFEQLEQMMQQAPPYLDNTHPLKYHIELVRLLALCTRGKNGSTELKCASEIPMDHIVRVVTSPSCLIEVKMAYFQFLLHCYIDTDAEMKDAYKPEYVDALLHNMLVDVQKLQNELAKMTLTSTCAVLEQYICLTVTEILLKFFEKPYSEAAKVDIHAHKKMFTALLQHLSALHAGSLKRSQSPKHWYRVDQCIKRLRKWAEENNIALPASVNMPPFSTAPTPKQRWQCAANSARFIGQQTLNLRNRANSLMTGFGPSNPNEKVANVVTCYHMMIGEFKFYLLPLHSAEGSVLVDVLHAPNLLFPVGSTLREKCAKGAVVTKLIQHCKTLMQNKQDNLCTRVLQTLCRMCSDSKQNLTENKGRFSMRSHRLGQKLRSKLLQRYFGAHGYLERQQSVSDDGNKSSTQAEKDYEAPVDERSLYEIQCRLNDAGASDLIIDIITNEPSREIFLKAIQLAKALLLEGNDKVQQSFYERLRKKDTHEPFFKALSQRIQTAQNRLKSDMMSCSESKPKGVYSANASRRCTPRHSFSGASTQTPVYGNLMLHRHSVQLYIPSTILTPVLEHGHLPFPNLFDANHMRHPSLSEISNHSHEMTASVPDLSPYQEEERTNDALPSEVSIIEPILRVLQLLCENHNSLLQNFIRRQSDRANHNLVAETLSFLDTVCGSTKGSLGVFGEIGEHNFSLITQTLATLTEFCQGPCHENQNTMAMQENGLNIIISLVLNDIKPLADDHMELALEIKSQASKLLLAIMESRHDSENAERVLQNMDNTDGGPRQLVHAITQAYEMAHSKQYEINIMKKELLQGSNIQDRPRSIISPSIKTEGATLPEISVDSSGTVSIHDESKSAIKYVYDEACSVDPKEVGHNIYILAYQLARHSPELASCLEGDGKNSSKTNNALEFYKTHTAQIEIVRKDRTLERVVFPIHEVCSFLTKETKQNVYYNTERDNQGSKVTEFFDQWPALYEEMKWQRKLQDRPYLSACTQRLRLWGRLAFLFAVLVNTIIALYYPFEKADTGLYASNPFMYTSMIISIIFLYSQWDENSSLAKSSNIITAIAAVMFSVAISLISLFGVVPALYLIGLAQLANKCVHLVAYISNKGLEDKPWSIRMSDAELHYHIFYLVICCLGLLIHPMLYCILLFDIVASEETLRNVISSVTRNWQSIILTGLLALILVYVFSIVGYTFFQRDFVREVDRLEPEQAHSLFVRDPNAKTCAADGECPKPAVAKEEKKDEEEKIPSCETLRMCIITTLNWGLRNGGGIGDVLRSIGPEEALFYYRIIYDLSFFVVLIVIVLNLIFGVIIDTFGDLRTEKNDKEDILKNTCFICGLERGKFDNRSTTFEDHQAEEHNLWHYLYFIVWLQIKDETEFTGPESYVAQCIKDRNLDWFPRMQAISLQDGSNETDQPEIVAIREQLRQQNQSIRELTSTIDDLRQFILEMRG</sequence>
<evidence type="ECO:0000256" key="9">
    <source>
        <dbReference type="ARBA" id="ARBA00023136"/>
    </source>
</evidence>
<keyword evidence="10 13" id="KW-0675">Receptor</keyword>
<evidence type="ECO:0000256" key="10">
    <source>
        <dbReference type="ARBA" id="ARBA00023170"/>
    </source>
</evidence>
<protein>
    <recommendedName>
        <fullName evidence="13">Inositol 1,4,5-trisphosphate receptor</fullName>
    </recommendedName>
</protein>
<organism evidence="16 17">
    <name type="scientific">Cylicocyclus nassatus</name>
    <name type="common">Nematode worm</name>
    <dbReference type="NCBI Taxonomy" id="53992"/>
    <lineage>
        <taxon>Eukaryota</taxon>
        <taxon>Metazoa</taxon>
        <taxon>Ecdysozoa</taxon>
        <taxon>Nematoda</taxon>
        <taxon>Chromadorea</taxon>
        <taxon>Rhabditida</taxon>
        <taxon>Rhabditina</taxon>
        <taxon>Rhabditomorpha</taxon>
        <taxon>Strongyloidea</taxon>
        <taxon>Strongylidae</taxon>
        <taxon>Cylicocyclus</taxon>
    </lineage>
</organism>
<feature type="transmembrane region" description="Helical" evidence="13">
    <location>
        <begin position="2480"/>
        <end position="2497"/>
    </location>
</feature>
<keyword evidence="3 13" id="KW-0813">Transport</keyword>
<evidence type="ECO:0000256" key="6">
    <source>
        <dbReference type="ARBA" id="ARBA00022824"/>
    </source>
</evidence>
<evidence type="ECO:0000256" key="7">
    <source>
        <dbReference type="ARBA" id="ARBA00022989"/>
    </source>
</evidence>
<dbReference type="Pfam" id="PF02815">
    <property type="entry name" value="MIR"/>
    <property type="match status" value="1"/>
</dbReference>
<evidence type="ECO:0000256" key="8">
    <source>
        <dbReference type="ARBA" id="ARBA00023065"/>
    </source>
</evidence>
<evidence type="ECO:0000256" key="5">
    <source>
        <dbReference type="ARBA" id="ARBA00022737"/>
    </source>
</evidence>
<feature type="domain" description="MIR" evidence="15">
    <location>
        <begin position="130"/>
        <end position="184"/>
    </location>
</feature>
<comment type="domain">
    <text evidence="13">The receptor contains a calcium channel in its C-terminal extremity. Its large N-terminal cytoplasmic region has the ligand-binding site in the N-terminus and modulatory sites in the middle portion immediately upstream of the channel region.</text>
</comment>
<dbReference type="PROSITE" id="PS50919">
    <property type="entry name" value="MIR"/>
    <property type="match status" value="2"/>
</dbReference>
<keyword evidence="5" id="KW-0677">Repeat</keyword>
<evidence type="ECO:0000256" key="14">
    <source>
        <dbReference type="SAM" id="MobiDB-lite"/>
    </source>
</evidence>
<dbReference type="PRINTS" id="PR00779">
    <property type="entry name" value="INSP3RECEPTR"/>
</dbReference>
<dbReference type="Pfam" id="PF01365">
    <property type="entry name" value="RYDR_ITPR"/>
    <property type="match status" value="2"/>
</dbReference>
<dbReference type="GO" id="GO:0030667">
    <property type="term" value="C:secretory granule membrane"/>
    <property type="evidence" value="ECO:0007669"/>
    <property type="project" value="TreeGrafter"/>
</dbReference>
<dbReference type="GO" id="GO:0035091">
    <property type="term" value="F:phosphatidylinositol binding"/>
    <property type="evidence" value="ECO:0007669"/>
    <property type="project" value="TreeGrafter"/>
</dbReference>
<comment type="subcellular location">
    <subcellularLocation>
        <location evidence="1 13">Endoplasmic reticulum membrane</location>
        <topology evidence="1 13">Multi-pass membrane protein</topology>
    </subcellularLocation>
</comment>
<evidence type="ECO:0000256" key="12">
    <source>
        <dbReference type="ARBA" id="ARBA00023303"/>
    </source>
</evidence>
<dbReference type="InterPro" id="IPR036300">
    <property type="entry name" value="MIR_dom_sf"/>
</dbReference>
<comment type="similarity">
    <text evidence="2 13">Belongs to the InsP3 receptor family.</text>
</comment>
<dbReference type="PANTHER" id="PTHR13715">
    <property type="entry name" value="RYANODINE RECEPTOR AND IP3 RECEPTOR"/>
    <property type="match status" value="1"/>
</dbReference>
<dbReference type="FunFam" id="2.80.10.50:FF:000073">
    <property type="entry name" value="Inositol 1,4,5-trisphosphate receptor itr-1"/>
    <property type="match status" value="1"/>
</dbReference>
<evidence type="ECO:0000256" key="4">
    <source>
        <dbReference type="ARBA" id="ARBA00022692"/>
    </source>
</evidence>
<dbReference type="Pfam" id="PF08454">
    <property type="entry name" value="RIH_assoc"/>
    <property type="match status" value="1"/>
</dbReference>
<dbReference type="InterPro" id="IPR016093">
    <property type="entry name" value="MIR_motif"/>
</dbReference>
<dbReference type="GO" id="GO:0005886">
    <property type="term" value="C:plasma membrane"/>
    <property type="evidence" value="ECO:0007669"/>
    <property type="project" value="TreeGrafter"/>
</dbReference>
<reference evidence="16" key="1">
    <citation type="submission" date="2023-07" db="EMBL/GenBank/DDBJ databases">
        <authorList>
            <consortium name="CYATHOMIX"/>
        </authorList>
    </citation>
    <scope>NUCLEOTIDE SEQUENCE</scope>
    <source>
        <strain evidence="16">N/A</strain>
    </source>
</reference>
<dbReference type="Pfam" id="PF08709">
    <property type="entry name" value="Ins145_P3_rec"/>
    <property type="match status" value="1"/>
</dbReference>
<name>A0AA36GZ85_CYLNA</name>
<feature type="domain" description="MIR" evidence="15">
    <location>
        <begin position="258"/>
        <end position="318"/>
    </location>
</feature>
<dbReference type="GO" id="GO:0070679">
    <property type="term" value="F:inositol 1,4,5 trisphosphate binding"/>
    <property type="evidence" value="ECO:0007669"/>
    <property type="project" value="UniProtKB-UniRule"/>
</dbReference>
<dbReference type="SUPFAM" id="SSF82109">
    <property type="entry name" value="MIR domain"/>
    <property type="match status" value="2"/>
</dbReference>